<dbReference type="InterPro" id="IPR036397">
    <property type="entry name" value="RNaseH_sf"/>
</dbReference>
<protein>
    <submittedName>
        <fullName evidence="2">Uncharacterized protein LOC136078479</fullName>
    </submittedName>
</protein>
<dbReference type="InterPro" id="IPR036388">
    <property type="entry name" value="WH-like_DNA-bd_sf"/>
</dbReference>
<dbReference type="Gene3D" id="3.30.420.10">
    <property type="entry name" value="Ribonuclease H-like superfamily/Ribonuclease H"/>
    <property type="match status" value="1"/>
</dbReference>
<dbReference type="Proteomes" id="UP001652625">
    <property type="component" value="Chromosome 03"/>
</dbReference>
<dbReference type="Gene3D" id="1.10.10.10">
    <property type="entry name" value="Winged helix-like DNA-binding domain superfamily/Winged helix DNA-binding domain"/>
    <property type="match status" value="1"/>
</dbReference>
<dbReference type="InterPro" id="IPR009057">
    <property type="entry name" value="Homeodomain-like_sf"/>
</dbReference>
<reference evidence="2" key="1">
    <citation type="submission" date="2025-08" db="UniProtKB">
        <authorList>
            <consortium name="RefSeq"/>
        </authorList>
    </citation>
    <scope>IDENTIFICATION</scope>
</reference>
<keyword evidence="1" id="KW-1185">Reference proteome</keyword>
<proteinExistence type="predicted"/>
<evidence type="ECO:0000313" key="1">
    <source>
        <dbReference type="Proteomes" id="UP001652625"/>
    </source>
</evidence>
<dbReference type="RefSeq" id="XP_065650324.1">
    <property type="nucleotide sequence ID" value="XM_065794252.1"/>
</dbReference>
<gene>
    <name evidence="2" type="primary">LOC136078479</name>
</gene>
<sequence>MSEKIQHETPKSRSRISEKTRYESIFLRNQGLSHRQIANKLNIAYSIVARILKRFTKTGDIDDRRRSGRPAVTTQRDERLLIRLMKHDRKLSSSALCHKLKNTSGIKRSACKKPRLSKKQQKARIAWCSQHKNWPDCKWQNVIFSEEMNVEVDIRKSRVIPKERFDSKYTLKRTK</sequence>
<organism evidence="1 2">
    <name type="scientific">Hydra vulgaris</name>
    <name type="common">Hydra</name>
    <name type="synonym">Hydra attenuata</name>
    <dbReference type="NCBI Taxonomy" id="6087"/>
    <lineage>
        <taxon>Eukaryota</taxon>
        <taxon>Metazoa</taxon>
        <taxon>Cnidaria</taxon>
        <taxon>Hydrozoa</taxon>
        <taxon>Hydroidolina</taxon>
        <taxon>Anthoathecata</taxon>
        <taxon>Aplanulata</taxon>
        <taxon>Hydridae</taxon>
        <taxon>Hydra</taxon>
    </lineage>
</organism>
<accession>A0ABM4BMM4</accession>
<dbReference type="Pfam" id="PF13551">
    <property type="entry name" value="HTH_29"/>
    <property type="match status" value="1"/>
</dbReference>
<name>A0ABM4BMM4_HYDVU</name>
<dbReference type="GeneID" id="136078479"/>
<evidence type="ECO:0000313" key="2">
    <source>
        <dbReference type="RefSeq" id="XP_065650324.1"/>
    </source>
</evidence>
<dbReference type="SUPFAM" id="SSF46689">
    <property type="entry name" value="Homeodomain-like"/>
    <property type="match status" value="1"/>
</dbReference>